<protein>
    <recommendedName>
        <fullName evidence="4">TVP38/TMEM64 family membrane protein</fullName>
    </recommendedName>
</protein>
<dbReference type="GO" id="GO:0005886">
    <property type="term" value="C:plasma membrane"/>
    <property type="evidence" value="ECO:0007669"/>
    <property type="project" value="InterPro"/>
</dbReference>
<sequence>MHSGANDEIKFSAHNVFFSRTPGLGFPFLFLAIYLIQMETTGVAIGKWIYQICLYQIVLSIVIGMVIGYVARKILKYAEKK</sequence>
<comment type="caution">
    <text evidence="2">The sequence shown here is derived from an EMBL/GenBank/DDBJ whole genome shotgun (WGS) entry which is preliminary data.</text>
</comment>
<dbReference type="GO" id="GO:0120029">
    <property type="term" value="P:proton export across plasma membrane"/>
    <property type="evidence" value="ECO:0007669"/>
    <property type="project" value="InterPro"/>
</dbReference>
<feature type="transmembrane region" description="Helical" evidence="1">
    <location>
        <begin position="48"/>
        <end position="71"/>
    </location>
</feature>
<dbReference type="AlphaFoldDB" id="A0A433Q1E1"/>
<dbReference type="PANTHER" id="PTHR31382:SF1">
    <property type="entry name" value="SODIUM ION_PROTON EXCHANGER (EUROFUNG)"/>
    <property type="match status" value="1"/>
</dbReference>
<accession>A0A433Q1E1</accession>
<dbReference type="GO" id="GO:0036376">
    <property type="term" value="P:sodium ion export across plasma membrane"/>
    <property type="evidence" value="ECO:0007669"/>
    <property type="project" value="InterPro"/>
</dbReference>
<dbReference type="Proteomes" id="UP000274822">
    <property type="component" value="Unassembled WGS sequence"/>
</dbReference>
<feature type="transmembrane region" description="Helical" evidence="1">
    <location>
        <begin position="17"/>
        <end position="36"/>
    </location>
</feature>
<proteinExistence type="predicted"/>
<dbReference type="PANTHER" id="PTHR31382">
    <property type="entry name" value="NA(+)/H(+) ANTIPORTER"/>
    <property type="match status" value="1"/>
</dbReference>
<keyword evidence="1" id="KW-1133">Transmembrane helix</keyword>
<organism evidence="2 3">
    <name type="scientific">Jimgerdemannia flammicorona</name>
    <dbReference type="NCBI Taxonomy" id="994334"/>
    <lineage>
        <taxon>Eukaryota</taxon>
        <taxon>Fungi</taxon>
        <taxon>Fungi incertae sedis</taxon>
        <taxon>Mucoromycota</taxon>
        <taxon>Mucoromycotina</taxon>
        <taxon>Endogonomycetes</taxon>
        <taxon>Endogonales</taxon>
        <taxon>Endogonaceae</taxon>
        <taxon>Jimgerdemannia</taxon>
    </lineage>
</organism>
<evidence type="ECO:0008006" key="4">
    <source>
        <dbReference type="Google" id="ProtNLM"/>
    </source>
</evidence>
<keyword evidence="1" id="KW-0812">Transmembrane</keyword>
<keyword evidence="3" id="KW-1185">Reference proteome</keyword>
<reference evidence="2 3" key="1">
    <citation type="journal article" date="2018" name="New Phytol.">
        <title>Phylogenomics of Endogonaceae and evolution of mycorrhizas within Mucoromycota.</title>
        <authorList>
            <person name="Chang Y."/>
            <person name="Desiro A."/>
            <person name="Na H."/>
            <person name="Sandor L."/>
            <person name="Lipzen A."/>
            <person name="Clum A."/>
            <person name="Barry K."/>
            <person name="Grigoriev I.V."/>
            <person name="Martin F.M."/>
            <person name="Stajich J.E."/>
            <person name="Smith M.E."/>
            <person name="Bonito G."/>
            <person name="Spatafora J.W."/>
        </authorList>
    </citation>
    <scope>NUCLEOTIDE SEQUENCE [LARGE SCALE GENOMIC DNA]</scope>
    <source>
        <strain evidence="2 3">AD002</strain>
    </source>
</reference>
<evidence type="ECO:0000313" key="2">
    <source>
        <dbReference type="EMBL" id="RUS23552.1"/>
    </source>
</evidence>
<evidence type="ECO:0000313" key="3">
    <source>
        <dbReference type="Proteomes" id="UP000274822"/>
    </source>
</evidence>
<name>A0A433Q1E1_9FUNG</name>
<dbReference type="InterPro" id="IPR004712">
    <property type="entry name" value="Na+/H+_antiporter_fungi"/>
</dbReference>
<keyword evidence="1" id="KW-0472">Membrane</keyword>
<dbReference type="EMBL" id="RBNJ01019391">
    <property type="protein sequence ID" value="RUS23552.1"/>
    <property type="molecule type" value="Genomic_DNA"/>
</dbReference>
<gene>
    <name evidence="2" type="ORF">BC938DRAFT_474963</name>
</gene>
<dbReference type="GO" id="GO:0015385">
    <property type="term" value="F:sodium:proton antiporter activity"/>
    <property type="evidence" value="ECO:0007669"/>
    <property type="project" value="InterPro"/>
</dbReference>
<dbReference type="GO" id="GO:0042391">
    <property type="term" value="P:regulation of membrane potential"/>
    <property type="evidence" value="ECO:0007669"/>
    <property type="project" value="InterPro"/>
</dbReference>
<evidence type="ECO:0000256" key="1">
    <source>
        <dbReference type="SAM" id="Phobius"/>
    </source>
</evidence>